<dbReference type="EMBL" id="KI966458">
    <property type="protein sequence ID" value="EWC43527.1"/>
    <property type="molecule type" value="Genomic_DNA"/>
</dbReference>
<feature type="compositionally biased region" description="Basic and acidic residues" evidence="2">
    <location>
        <begin position="419"/>
        <end position="428"/>
    </location>
</feature>
<reference evidence="3 4" key="1">
    <citation type="submission" date="2013-05" db="EMBL/GenBank/DDBJ databases">
        <title>Drechslerella stenobrocha genome reveals carnivorous origination and mechanical trapping mechanism of predatory fungi.</title>
        <authorList>
            <person name="Liu X."/>
            <person name="Zhang W."/>
            <person name="Liu K."/>
        </authorList>
    </citation>
    <scope>NUCLEOTIDE SEQUENCE [LARGE SCALE GENOMIC DNA]</scope>
    <source>
        <strain evidence="3 4">248</strain>
    </source>
</reference>
<evidence type="ECO:0000313" key="4">
    <source>
        <dbReference type="Proteomes" id="UP000024837"/>
    </source>
</evidence>
<feature type="compositionally biased region" description="Polar residues" evidence="2">
    <location>
        <begin position="207"/>
        <end position="221"/>
    </location>
</feature>
<proteinExistence type="predicted"/>
<gene>
    <name evidence="3" type="ORF">DRE_07489</name>
</gene>
<accession>W7HU01</accession>
<organism evidence="3 4">
    <name type="scientific">Drechslerella stenobrocha 248</name>
    <dbReference type="NCBI Taxonomy" id="1043628"/>
    <lineage>
        <taxon>Eukaryota</taxon>
        <taxon>Fungi</taxon>
        <taxon>Dikarya</taxon>
        <taxon>Ascomycota</taxon>
        <taxon>Pezizomycotina</taxon>
        <taxon>Orbiliomycetes</taxon>
        <taxon>Orbiliales</taxon>
        <taxon>Orbiliaceae</taxon>
        <taxon>Drechslerella</taxon>
    </lineage>
</organism>
<protein>
    <submittedName>
        <fullName evidence="3">Uncharacterized protein</fullName>
    </submittedName>
</protein>
<feature type="compositionally biased region" description="Pro residues" evidence="2">
    <location>
        <begin position="1"/>
        <end position="18"/>
    </location>
</feature>
<sequence length="631" mass="68445">MPIPPPPSFMPPPPPPPSLGRKRQRSGLISLKHTHPPTHEAEDGDANYIVYLSDSEDEHHDEPRLPESTGDYDDGVETPRNADPKSGGDSFMISDTEFSEDQEPQRKRARAGNQDGEYIGGDTSDDADSDGSSAGSGEDGRDAFNMNDSPLETGAKSRRRISQKWRQDVYKPEASGDSDDSDLNLNDLTPRGVPPFKNFQPAGETAGDSNIPTYNSFGMLQSSSTTSMPPPPRPIVRASTMSQSTPPPPKTKFTFFAPISNWFSKRWQKATQEYEERERKKEQEAEVQKQVRLIIERKAKAEKLYAENKLKGINQPTLVAPRANQEPLVTEGQIFQYMDPLRRSDSPPADSAGPDIGVAFTTNDIYAAPVTNESTVSMVTIKPIAEPQEALPQSSAGAPGTVIAGEVARSSVLNATGFRDYRDADPRDGTPLTTDTTEPDVEGLRSRSRSPVPVSIRPLTKAEQKKKERIEKKMEELKRKLAEAELDLSQVIGEPPVSAEALASSAQTGAAAKKTVGADGVDDTIFIHEDGAGEEDEAAKIVECVMGEPEVVVAVSARERSKSPFKKLFNIGGAASKKSKDASESTLHNVNDSAKIKKPSPASMRGRSGGRGGRGGKLVSKQRRDTSEDPI</sequence>
<dbReference type="AlphaFoldDB" id="W7HU01"/>
<dbReference type="HOGENOM" id="CLU_415055_0_0_1"/>
<dbReference type="Proteomes" id="UP000024837">
    <property type="component" value="Unassembled WGS sequence"/>
</dbReference>
<feature type="compositionally biased region" description="Gly residues" evidence="2">
    <location>
        <begin position="607"/>
        <end position="616"/>
    </location>
</feature>
<dbReference type="OrthoDB" id="5372448at2759"/>
<feature type="region of interest" description="Disordered" evidence="2">
    <location>
        <begin position="1"/>
        <end position="252"/>
    </location>
</feature>
<evidence type="ECO:0000256" key="1">
    <source>
        <dbReference type="SAM" id="Coils"/>
    </source>
</evidence>
<evidence type="ECO:0000256" key="2">
    <source>
        <dbReference type="SAM" id="MobiDB-lite"/>
    </source>
</evidence>
<feature type="region of interest" description="Disordered" evidence="2">
    <location>
        <begin position="419"/>
        <end position="453"/>
    </location>
</feature>
<keyword evidence="4" id="KW-1185">Reference proteome</keyword>
<feature type="region of interest" description="Disordered" evidence="2">
    <location>
        <begin position="573"/>
        <end position="631"/>
    </location>
</feature>
<feature type="coiled-coil region" evidence="1">
    <location>
        <begin position="460"/>
        <end position="494"/>
    </location>
</feature>
<feature type="compositionally biased region" description="Basic and acidic residues" evidence="2">
    <location>
        <begin position="622"/>
        <end position="631"/>
    </location>
</feature>
<keyword evidence="1" id="KW-0175">Coiled coil</keyword>
<name>W7HU01_9PEZI</name>
<evidence type="ECO:0000313" key="3">
    <source>
        <dbReference type="EMBL" id="EWC43527.1"/>
    </source>
</evidence>